<dbReference type="SMART" id="SM00388">
    <property type="entry name" value="HisKA"/>
    <property type="match status" value="1"/>
</dbReference>
<dbReference type="SUPFAM" id="SSF47384">
    <property type="entry name" value="Homodimeric domain of signal transducing histidine kinase"/>
    <property type="match status" value="1"/>
</dbReference>
<proteinExistence type="predicted"/>
<evidence type="ECO:0000256" key="12">
    <source>
        <dbReference type="SAM" id="MobiDB-lite"/>
    </source>
</evidence>
<keyword evidence="4" id="KW-0597">Phosphoprotein</keyword>
<feature type="domain" description="Histidine kinase" evidence="14">
    <location>
        <begin position="291"/>
        <end position="511"/>
    </location>
</feature>
<evidence type="ECO:0000313" key="17">
    <source>
        <dbReference type="Proteomes" id="UP000309133"/>
    </source>
</evidence>
<comment type="catalytic activity">
    <reaction evidence="1">
        <text>ATP + protein L-histidine = ADP + protein N-phospho-L-histidine.</text>
        <dbReference type="EC" id="2.7.13.3"/>
    </reaction>
</comment>
<dbReference type="PROSITE" id="PS50109">
    <property type="entry name" value="HIS_KIN"/>
    <property type="match status" value="1"/>
</dbReference>
<dbReference type="Gene3D" id="6.10.340.10">
    <property type="match status" value="1"/>
</dbReference>
<feature type="region of interest" description="Disordered" evidence="12">
    <location>
        <begin position="1"/>
        <end position="34"/>
    </location>
</feature>
<evidence type="ECO:0000256" key="3">
    <source>
        <dbReference type="ARBA" id="ARBA00012438"/>
    </source>
</evidence>
<dbReference type="InterPro" id="IPR003660">
    <property type="entry name" value="HAMP_dom"/>
</dbReference>
<feature type="transmembrane region" description="Helical" evidence="13">
    <location>
        <begin position="209"/>
        <end position="228"/>
    </location>
</feature>
<dbReference type="SMART" id="SM00387">
    <property type="entry name" value="HATPase_c"/>
    <property type="match status" value="1"/>
</dbReference>
<comment type="subcellular location">
    <subcellularLocation>
        <location evidence="2">Cell membrane</location>
    </subcellularLocation>
</comment>
<keyword evidence="5" id="KW-0808">Transferase</keyword>
<comment type="caution">
    <text evidence="16">The sequence shown here is derived from an EMBL/GenBank/DDBJ whole genome shotgun (WGS) entry which is preliminary data.</text>
</comment>
<dbReference type="EC" id="2.7.13.3" evidence="3"/>
<evidence type="ECO:0000256" key="8">
    <source>
        <dbReference type="ARBA" id="ARBA00022989"/>
    </source>
</evidence>
<dbReference type="Gene3D" id="1.10.287.130">
    <property type="match status" value="1"/>
</dbReference>
<keyword evidence="11" id="KW-0175">Coiled coil</keyword>
<dbReference type="InterPro" id="IPR036890">
    <property type="entry name" value="HATPase_C_sf"/>
</dbReference>
<keyword evidence="6 13" id="KW-0812">Transmembrane</keyword>
<dbReference type="CDD" id="cd06225">
    <property type="entry name" value="HAMP"/>
    <property type="match status" value="1"/>
</dbReference>
<evidence type="ECO:0000313" key="16">
    <source>
        <dbReference type="EMBL" id="THG33386.1"/>
    </source>
</evidence>
<dbReference type="CDD" id="cd00082">
    <property type="entry name" value="HisKA"/>
    <property type="match status" value="1"/>
</dbReference>
<dbReference type="Pfam" id="PF02518">
    <property type="entry name" value="HATPase_c"/>
    <property type="match status" value="1"/>
</dbReference>
<evidence type="ECO:0000259" key="14">
    <source>
        <dbReference type="PROSITE" id="PS50109"/>
    </source>
</evidence>
<evidence type="ECO:0000256" key="2">
    <source>
        <dbReference type="ARBA" id="ARBA00004236"/>
    </source>
</evidence>
<evidence type="ECO:0000256" key="5">
    <source>
        <dbReference type="ARBA" id="ARBA00022679"/>
    </source>
</evidence>
<keyword evidence="10 13" id="KW-0472">Membrane</keyword>
<dbReference type="PROSITE" id="PS50885">
    <property type="entry name" value="HAMP"/>
    <property type="match status" value="1"/>
</dbReference>
<evidence type="ECO:0000256" key="10">
    <source>
        <dbReference type="ARBA" id="ARBA00023136"/>
    </source>
</evidence>
<dbReference type="Pfam" id="PF00512">
    <property type="entry name" value="HisKA"/>
    <property type="match status" value="1"/>
</dbReference>
<reference evidence="16 17" key="1">
    <citation type="submission" date="2019-04" db="EMBL/GenBank/DDBJ databases">
        <authorList>
            <person name="Jiang L."/>
        </authorList>
    </citation>
    <scope>NUCLEOTIDE SEQUENCE [LARGE SCALE GENOMIC DNA]</scope>
    <source>
        <strain evidence="16 17">YIM 131853</strain>
    </source>
</reference>
<evidence type="ECO:0000259" key="15">
    <source>
        <dbReference type="PROSITE" id="PS50885"/>
    </source>
</evidence>
<dbReference type="Gene3D" id="3.30.565.10">
    <property type="entry name" value="Histidine kinase-like ATPase, C-terminal domain"/>
    <property type="match status" value="1"/>
</dbReference>
<keyword evidence="17" id="KW-1185">Reference proteome</keyword>
<dbReference type="Proteomes" id="UP000309133">
    <property type="component" value="Unassembled WGS sequence"/>
</dbReference>
<dbReference type="SMART" id="SM00304">
    <property type="entry name" value="HAMP"/>
    <property type="match status" value="1"/>
</dbReference>
<evidence type="ECO:0000256" key="11">
    <source>
        <dbReference type="SAM" id="Coils"/>
    </source>
</evidence>
<dbReference type="SUPFAM" id="SSF55874">
    <property type="entry name" value="ATPase domain of HSP90 chaperone/DNA topoisomerase II/histidine kinase"/>
    <property type="match status" value="1"/>
</dbReference>
<accession>A0A4S4FUU0</accession>
<dbReference type="GO" id="GO:0005886">
    <property type="term" value="C:plasma membrane"/>
    <property type="evidence" value="ECO:0007669"/>
    <property type="project" value="UniProtKB-SubCell"/>
</dbReference>
<name>A0A4S4FUU0_9MICO</name>
<dbReference type="PANTHER" id="PTHR45436:SF5">
    <property type="entry name" value="SENSOR HISTIDINE KINASE TRCS"/>
    <property type="match status" value="1"/>
</dbReference>
<sequence>MGDNRKHRSEHRRPVRQLPAPQARRLGRGRANRDGAGCGVLARHLRSMTAGAPTSGRTPLFGRVGLRTRIAGGSLIIAILLSVIAGIIVNAQIKRIARDGTVQVLVSDAAPFVVALQNEPGDSFDAAGPGQLVAVIDPAGVAQVDTLPEELSEAVRHQDVADGTSTTLAAGDEYVVYTTEVQIAGRTWTVISARAASEEDTVTDQLRNLLFVLLAVIDLAVGGTAWLLSSAALAPVGRLRESAQTLSTGPGSDLLPVGAANDEIAQLARTLNELIERLRASADRERQLVSDASHELRTPLAILRTQLELARTEALSIEQLVADIEGAERSAARLESLVNSLLVLSTIESAASTAASATGVSLEREVSEAVERVRFRTTGSAIVVHYAIGEALDLATHYGVQDEDFGRLVDNLLSNSIAALGRSGQIRVRISFASEGLELSVEDTGGGLDPAFAPLALERFTRADDARARREGAGLGLAIVAAIVARASGSVTLDNRPGDGLTVVLNIPPSETGMAT</sequence>
<dbReference type="InterPro" id="IPR004358">
    <property type="entry name" value="Sig_transdc_His_kin-like_C"/>
</dbReference>
<organism evidence="16 17">
    <name type="scientific">Naasia lichenicola</name>
    <dbReference type="NCBI Taxonomy" id="2565933"/>
    <lineage>
        <taxon>Bacteria</taxon>
        <taxon>Bacillati</taxon>
        <taxon>Actinomycetota</taxon>
        <taxon>Actinomycetes</taxon>
        <taxon>Micrococcales</taxon>
        <taxon>Microbacteriaceae</taxon>
        <taxon>Naasia</taxon>
    </lineage>
</organism>
<keyword evidence="9" id="KW-0902">Two-component regulatory system</keyword>
<dbReference type="EMBL" id="SSSM01000001">
    <property type="protein sequence ID" value="THG33386.1"/>
    <property type="molecule type" value="Genomic_DNA"/>
</dbReference>
<dbReference type="InterPro" id="IPR005467">
    <property type="entry name" value="His_kinase_dom"/>
</dbReference>
<feature type="transmembrane region" description="Helical" evidence="13">
    <location>
        <begin position="70"/>
        <end position="89"/>
    </location>
</feature>
<evidence type="ECO:0000256" key="6">
    <source>
        <dbReference type="ARBA" id="ARBA00022692"/>
    </source>
</evidence>
<keyword evidence="8 13" id="KW-1133">Transmembrane helix</keyword>
<evidence type="ECO:0000256" key="7">
    <source>
        <dbReference type="ARBA" id="ARBA00022777"/>
    </source>
</evidence>
<dbReference type="InterPro" id="IPR003661">
    <property type="entry name" value="HisK_dim/P_dom"/>
</dbReference>
<feature type="coiled-coil region" evidence="11">
    <location>
        <begin position="257"/>
        <end position="337"/>
    </location>
</feature>
<evidence type="ECO:0000256" key="4">
    <source>
        <dbReference type="ARBA" id="ARBA00022553"/>
    </source>
</evidence>
<dbReference type="InterPro" id="IPR003594">
    <property type="entry name" value="HATPase_dom"/>
</dbReference>
<dbReference type="AlphaFoldDB" id="A0A4S4FUU0"/>
<protein>
    <recommendedName>
        <fullName evidence="3">histidine kinase</fullName>
        <ecNumber evidence="3">2.7.13.3</ecNumber>
    </recommendedName>
</protein>
<feature type="compositionally biased region" description="Basic residues" evidence="12">
    <location>
        <begin position="1"/>
        <end position="15"/>
    </location>
</feature>
<dbReference type="InterPro" id="IPR036097">
    <property type="entry name" value="HisK_dim/P_sf"/>
</dbReference>
<dbReference type="Pfam" id="PF00672">
    <property type="entry name" value="HAMP"/>
    <property type="match status" value="1"/>
</dbReference>
<keyword evidence="7 16" id="KW-0418">Kinase</keyword>
<feature type="domain" description="HAMP" evidence="15">
    <location>
        <begin position="230"/>
        <end position="283"/>
    </location>
</feature>
<evidence type="ECO:0000256" key="9">
    <source>
        <dbReference type="ARBA" id="ARBA00023012"/>
    </source>
</evidence>
<evidence type="ECO:0000256" key="1">
    <source>
        <dbReference type="ARBA" id="ARBA00000085"/>
    </source>
</evidence>
<dbReference type="InterPro" id="IPR050428">
    <property type="entry name" value="TCS_sensor_his_kinase"/>
</dbReference>
<dbReference type="PANTHER" id="PTHR45436">
    <property type="entry name" value="SENSOR HISTIDINE KINASE YKOH"/>
    <property type="match status" value="1"/>
</dbReference>
<gene>
    <name evidence="16" type="ORF">E6C64_03285</name>
</gene>
<dbReference type="PRINTS" id="PR00344">
    <property type="entry name" value="BCTRLSENSOR"/>
</dbReference>
<dbReference type="GO" id="GO:0000155">
    <property type="term" value="F:phosphorelay sensor kinase activity"/>
    <property type="evidence" value="ECO:0007669"/>
    <property type="project" value="InterPro"/>
</dbReference>
<evidence type="ECO:0000256" key="13">
    <source>
        <dbReference type="SAM" id="Phobius"/>
    </source>
</evidence>